<dbReference type="EMBL" id="CAXAMM010042529">
    <property type="protein sequence ID" value="CAK9105378.1"/>
    <property type="molecule type" value="Genomic_DNA"/>
</dbReference>
<sequence length="214" mass="24266">MAEEFRGSAGSAAGQRSVERLLQESIVASNSAENRALKRRVRQRLHKRLGAMLPPEEFEEATKRFRELELATASPPGHAEFPEEELSFSSGPWIVANSLVVPPWVQAVPVQGPYLEQTWCESSDYWWWESYEQYSPCEFQQIEHGRHEKLRSLKGDRSEPSVDAGDSARSTEADSQASEDLSLALENVKQLPVARTFLHFDTRTDVPHRRSKSV</sequence>
<gene>
    <name evidence="2" type="ORF">SCF082_LOCUS49119</name>
</gene>
<evidence type="ECO:0000313" key="3">
    <source>
        <dbReference type="Proteomes" id="UP001642464"/>
    </source>
</evidence>
<evidence type="ECO:0000256" key="1">
    <source>
        <dbReference type="SAM" id="MobiDB-lite"/>
    </source>
</evidence>
<feature type="compositionally biased region" description="Basic and acidic residues" evidence="1">
    <location>
        <begin position="150"/>
        <end position="160"/>
    </location>
</feature>
<feature type="compositionally biased region" description="Polar residues" evidence="1">
    <location>
        <begin position="168"/>
        <end position="179"/>
    </location>
</feature>
<keyword evidence="3" id="KW-1185">Reference proteome</keyword>
<dbReference type="Proteomes" id="UP001642464">
    <property type="component" value="Unassembled WGS sequence"/>
</dbReference>
<organism evidence="2 3">
    <name type="scientific">Durusdinium trenchii</name>
    <dbReference type="NCBI Taxonomy" id="1381693"/>
    <lineage>
        <taxon>Eukaryota</taxon>
        <taxon>Sar</taxon>
        <taxon>Alveolata</taxon>
        <taxon>Dinophyceae</taxon>
        <taxon>Suessiales</taxon>
        <taxon>Symbiodiniaceae</taxon>
        <taxon>Durusdinium</taxon>
    </lineage>
</organism>
<reference evidence="2 3" key="1">
    <citation type="submission" date="2024-02" db="EMBL/GenBank/DDBJ databases">
        <authorList>
            <person name="Chen Y."/>
            <person name="Shah S."/>
            <person name="Dougan E. K."/>
            <person name="Thang M."/>
            <person name="Chan C."/>
        </authorList>
    </citation>
    <scope>NUCLEOTIDE SEQUENCE [LARGE SCALE GENOMIC DNA]</scope>
</reference>
<accession>A0ABP0RXM7</accession>
<feature type="region of interest" description="Disordered" evidence="1">
    <location>
        <begin position="150"/>
        <end position="181"/>
    </location>
</feature>
<proteinExistence type="predicted"/>
<name>A0ABP0RXM7_9DINO</name>
<evidence type="ECO:0000313" key="2">
    <source>
        <dbReference type="EMBL" id="CAK9105378.1"/>
    </source>
</evidence>
<protein>
    <submittedName>
        <fullName evidence="2">Uncharacterized protein</fullName>
    </submittedName>
</protein>
<comment type="caution">
    <text evidence="2">The sequence shown here is derived from an EMBL/GenBank/DDBJ whole genome shotgun (WGS) entry which is preliminary data.</text>
</comment>